<name>A0A9X1PQL5_9BACT</name>
<dbReference type="Proteomes" id="UP001139000">
    <property type="component" value="Unassembled WGS sequence"/>
</dbReference>
<evidence type="ECO:0000256" key="4">
    <source>
        <dbReference type="ARBA" id="ARBA00023136"/>
    </source>
</evidence>
<dbReference type="EMBL" id="JAJTTC010000007">
    <property type="protein sequence ID" value="MCF0064319.1"/>
    <property type="molecule type" value="Genomic_DNA"/>
</dbReference>
<feature type="transmembrane region" description="Helical" evidence="5">
    <location>
        <begin position="175"/>
        <end position="198"/>
    </location>
</feature>
<organism evidence="7 8">
    <name type="scientific">Dyadobacter chenwenxiniae</name>
    <dbReference type="NCBI Taxonomy" id="2906456"/>
    <lineage>
        <taxon>Bacteria</taxon>
        <taxon>Pseudomonadati</taxon>
        <taxon>Bacteroidota</taxon>
        <taxon>Cytophagia</taxon>
        <taxon>Cytophagales</taxon>
        <taxon>Spirosomataceae</taxon>
        <taxon>Dyadobacter</taxon>
    </lineage>
</organism>
<feature type="transmembrane region" description="Helical" evidence="5">
    <location>
        <begin position="89"/>
        <end position="107"/>
    </location>
</feature>
<feature type="transmembrane region" description="Helical" evidence="5">
    <location>
        <begin position="371"/>
        <end position="396"/>
    </location>
</feature>
<evidence type="ECO:0000256" key="2">
    <source>
        <dbReference type="ARBA" id="ARBA00022692"/>
    </source>
</evidence>
<feature type="transmembrane region" description="Helical" evidence="5">
    <location>
        <begin position="37"/>
        <end position="56"/>
    </location>
</feature>
<dbReference type="Pfam" id="PF04932">
    <property type="entry name" value="Wzy_C"/>
    <property type="match status" value="1"/>
</dbReference>
<comment type="subcellular location">
    <subcellularLocation>
        <location evidence="1">Membrane</location>
        <topology evidence="1">Multi-pass membrane protein</topology>
    </subcellularLocation>
</comment>
<keyword evidence="4 5" id="KW-0472">Membrane</keyword>
<proteinExistence type="predicted"/>
<sequence>MVGLVFEIFKKALAALVVVSVLGKLFDQLLTFGEDELQTAVVLACYVYFVISLFAASRHKLFHVLAVPFLTQFLHLFQKYSFPAGANSLWRLAPFLILDSYFLYVFIQKPVCLSKGEKLFLTFWIITQLFFLLISPNLENIVFGGLLFFSLTLPCYFIYLNLVNTAKHFRENLEMYLCTLYIILGLGTFGLVIVGAGYKGSDNLLATRNITDTNVTMAYFILLWPFVLLFAERHALNSLIRLVLYSILSGVVIFSFSRGAVLLVMPYMLITTFLIGNVMRFWWVVALLTLVINVFPDLIFDYKDWDMAYFWTLRFGGVMATDSVLDKLQQASGRAEIHEIAYNLFLSKPLVGHGTGSFEMLGPGYREAHSLFYTLLAENGLLGLICMYSLLFFLLISTLSVCRSNQKYALLPLSLIFYLAFNHTVGSVFVILPARSVTINCLAPMLLLCLFFYAKSIQTHAAAPKYE</sequence>
<dbReference type="PANTHER" id="PTHR37422">
    <property type="entry name" value="TEICHURONIC ACID BIOSYNTHESIS PROTEIN TUAE"/>
    <property type="match status" value="1"/>
</dbReference>
<gene>
    <name evidence="7" type="ORF">LXM26_22575</name>
</gene>
<evidence type="ECO:0000256" key="5">
    <source>
        <dbReference type="SAM" id="Phobius"/>
    </source>
</evidence>
<evidence type="ECO:0000313" key="8">
    <source>
        <dbReference type="Proteomes" id="UP001139000"/>
    </source>
</evidence>
<dbReference type="InterPro" id="IPR051533">
    <property type="entry name" value="WaaL-like"/>
</dbReference>
<accession>A0A9X1PQL5</accession>
<feature type="transmembrane region" description="Helical" evidence="5">
    <location>
        <begin position="12"/>
        <end position="31"/>
    </location>
</feature>
<feature type="transmembrane region" description="Helical" evidence="5">
    <location>
        <begin position="61"/>
        <end position="77"/>
    </location>
</feature>
<feature type="domain" description="O-antigen ligase-related" evidence="6">
    <location>
        <begin position="247"/>
        <end position="387"/>
    </location>
</feature>
<feature type="transmembrane region" description="Helical" evidence="5">
    <location>
        <begin position="141"/>
        <end position="163"/>
    </location>
</feature>
<dbReference type="InterPro" id="IPR007016">
    <property type="entry name" value="O-antigen_ligase-rel_domated"/>
</dbReference>
<dbReference type="AlphaFoldDB" id="A0A9X1PQL5"/>
<feature type="transmembrane region" description="Helical" evidence="5">
    <location>
        <begin position="210"/>
        <end position="230"/>
    </location>
</feature>
<evidence type="ECO:0000259" key="6">
    <source>
        <dbReference type="Pfam" id="PF04932"/>
    </source>
</evidence>
<protein>
    <submittedName>
        <fullName evidence="7">O-antigen polymerase</fullName>
    </submittedName>
</protein>
<keyword evidence="2 5" id="KW-0812">Transmembrane</keyword>
<feature type="transmembrane region" description="Helical" evidence="5">
    <location>
        <begin position="281"/>
        <end position="300"/>
    </location>
</feature>
<feature type="transmembrane region" description="Helical" evidence="5">
    <location>
        <begin position="242"/>
        <end position="269"/>
    </location>
</feature>
<dbReference type="PANTHER" id="PTHR37422:SF17">
    <property type="entry name" value="O-ANTIGEN LIGASE"/>
    <property type="match status" value="1"/>
</dbReference>
<dbReference type="GO" id="GO:0016020">
    <property type="term" value="C:membrane"/>
    <property type="evidence" value="ECO:0007669"/>
    <property type="project" value="UniProtKB-SubCell"/>
</dbReference>
<keyword evidence="8" id="KW-1185">Reference proteome</keyword>
<dbReference type="RefSeq" id="WP_234657256.1">
    <property type="nucleotide sequence ID" value="NZ_CP094997.1"/>
</dbReference>
<keyword evidence="3 5" id="KW-1133">Transmembrane helix</keyword>
<evidence type="ECO:0000256" key="3">
    <source>
        <dbReference type="ARBA" id="ARBA00022989"/>
    </source>
</evidence>
<feature type="transmembrane region" description="Helical" evidence="5">
    <location>
        <begin position="437"/>
        <end position="454"/>
    </location>
</feature>
<evidence type="ECO:0000313" key="7">
    <source>
        <dbReference type="EMBL" id="MCF0064319.1"/>
    </source>
</evidence>
<evidence type="ECO:0000256" key="1">
    <source>
        <dbReference type="ARBA" id="ARBA00004141"/>
    </source>
</evidence>
<feature type="transmembrane region" description="Helical" evidence="5">
    <location>
        <begin position="408"/>
        <end position="431"/>
    </location>
</feature>
<comment type="caution">
    <text evidence="7">The sequence shown here is derived from an EMBL/GenBank/DDBJ whole genome shotgun (WGS) entry which is preliminary data.</text>
</comment>
<reference evidence="7" key="1">
    <citation type="submission" date="2021-12" db="EMBL/GenBank/DDBJ databases">
        <title>Novel species in genus Dyadobacter.</title>
        <authorList>
            <person name="Ma C."/>
        </authorList>
    </citation>
    <scope>NUCLEOTIDE SEQUENCE</scope>
    <source>
        <strain evidence="7">LJ419</strain>
    </source>
</reference>
<feature type="transmembrane region" description="Helical" evidence="5">
    <location>
        <begin position="119"/>
        <end position="135"/>
    </location>
</feature>